<reference evidence="1" key="1">
    <citation type="journal article" date="2015" name="Nature">
        <title>Complex archaea that bridge the gap between prokaryotes and eukaryotes.</title>
        <authorList>
            <person name="Spang A."/>
            <person name="Saw J.H."/>
            <person name="Jorgensen S.L."/>
            <person name="Zaremba-Niedzwiedzka K."/>
            <person name="Martijn J."/>
            <person name="Lind A.E."/>
            <person name="van Eijk R."/>
            <person name="Schleper C."/>
            <person name="Guy L."/>
            <person name="Ettema T.J."/>
        </authorList>
    </citation>
    <scope>NUCLEOTIDE SEQUENCE</scope>
</reference>
<comment type="caution">
    <text evidence="1">The sequence shown here is derived from an EMBL/GenBank/DDBJ whole genome shotgun (WGS) entry which is preliminary data.</text>
</comment>
<name>A0A0F9HFD8_9ZZZZ</name>
<sequence length="79" mass="9436">MMISFEIAPSDDVVEELVSDCLTYWRGRVCEGWLLNYWWASNGISVFRVESDDETSLDILRKKIRRLSRGETKFTIEWW</sequence>
<dbReference type="AlphaFoldDB" id="A0A0F9HFD8"/>
<accession>A0A0F9HFD8</accession>
<proteinExistence type="predicted"/>
<evidence type="ECO:0000313" key="1">
    <source>
        <dbReference type="EMBL" id="KKL80390.1"/>
    </source>
</evidence>
<protein>
    <submittedName>
        <fullName evidence="1">Uncharacterized protein</fullName>
    </submittedName>
</protein>
<organism evidence="1">
    <name type="scientific">marine sediment metagenome</name>
    <dbReference type="NCBI Taxonomy" id="412755"/>
    <lineage>
        <taxon>unclassified sequences</taxon>
        <taxon>metagenomes</taxon>
        <taxon>ecological metagenomes</taxon>
    </lineage>
</organism>
<dbReference type="EMBL" id="LAZR01022866">
    <property type="protein sequence ID" value="KKL80390.1"/>
    <property type="molecule type" value="Genomic_DNA"/>
</dbReference>
<gene>
    <name evidence="1" type="ORF">LCGC14_2005240</name>
</gene>